<evidence type="ECO:0000313" key="3">
    <source>
        <dbReference type="EMBL" id="GLR62833.1"/>
    </source>
</evidence>
<dbReference type="InterPro" id="IPR036265">
    <property type="entry name" value="HIT-like_sf"/>
</dbReference>
<evidence type="ECO:0000259" key="2">
    <source>
        <dbReference type="PROSITE" id="PS51084"/>
    </source>
</evidence>
<name>A0ABQ5ZUY9_9GAMM</name>
<dbReference type="Gene3D" id="3.30.428.10">
    <property type="entry name" value="HIT-like"/>
    <property type="match status" value="1"/>
</dbReference>
<gene>
    <name evidence="3" type="ORF">GCM10007878_02680</name>
</gene>
<dbReference type="Proteomes" id="UP001156682">
    <property type="component" value="Unassembled WGS sequence"/>
</dbReference>
<dbReference type="EMBL" id="BSOR01000006">
    <property type="protein sequence ID" value="GLR62833.1"/>
    <property type="molecule type" value="Genomic_DNA"/>
</dbReference>
<protein>
    <submittedName>
        <fullName evidence="3">Histidine triad protein</fullName>
    </submittedName>
</protein>
<dbReference type="Pfam" id="PF01230">
    <property type="entry name" value="HIT"/>
    <property type="match status" value="1"/>
</dbReference>
<dbReference type="InterPro" id="IPR026026">
    <property type="entry name" value="HIT_Hint"/>
</dbReference>
<feature type="domain" description="HIT" evidence="2">
    <location>
        <begin position="35"/>
        <end position="104"/>
    </location>
</feature>
<evidence type="ECO:0000313" key="4">
    <source>
        <dbReference type="Proteomes" id="UP001156682"/>
    </source>
</evidence>
<evidence type="ECO:0000256" key="1">
    <source>
        <dbReference type="PROSITE-ProRule" id="PRU00464"/>
    </source>
</evidence>
<dbReference type="RefSeq" id="WP_051610240.1">
    <property type="nucleotide sequence ID" value="NZ_BSOR01000006.1"/>
</dbReference>
<proteinExistence type="predicted"/>
<comment type="caution">
    <text evidence="3">The sequence shown here is derived from an EMBL/GenBank/DDBJ whole genome shotgun (WGS) entry which is preliminary data.</text>
</comment>
<dbReference type="InterPro" id="IPR011146">
    <property type="entry name" value="HIT-like"/>
</dbReference>
<dbReference type="SUPFAM" id="SSF54197">
    <property type="entry name" value="HIT-like"/>
    <property type="match status" value="1"/>
</dbReference>
<sequence>MTFELHSQLAKDSFHLADLKLCQLRLINDQRFYWLLLVPKVANAKELTDLTPTDHQQLWQEVYSLSQVIKPLKQAVKLNIATLGNLVPQLHLHLIARFTEDAAWPNPVWGLGTAEPYNLATVKAIAKELRSACTANNFQPPINWQTLAD</sequence>
<reference evidence="4" key="1">
    <citation type="journal article" date="2019" name="Int. J. Syst. Evol. Microbiol.">
        <title>The Global Catalogue of Microorganisms (GCM) 10K type strain sequencing project: providing services to taxonomists for standard genome sequencing and annotation.</title>
        <authorList>
            <consortium name="The Broad Institute Genomics Platform"/>
            <consortium name="The Broad Institute Genome Sequencing Center for Infectious Disease"/>
            <person name="Wu L."/>
            <person name="Ma J."/>
        </authorList>
    </citation>
    <scope>NUCLEOTIDE SEQUENCE [LARGE SCALE GENOMIC DNA]</scope>
    <source>
        <strain evidence="4">NBRC 100033</strain>
    </source>
</reference>
<comment type="caution">
    <text evidence="1">Lacks conserved residue(s) required for the propagation of feature annotation.</text>
</comment>
<accession>A0ABQ5ZUY9</accession>
<organism evidence="3 4">
    <name type="scientific">Marinospirillum insulare</name>
    <dbReference type="NCBI Taxonomy" id="217169"/>
    <lineage>
        <taxon>Bacteria</taxon>
        <taxon>Pseudomonadati</taxon>
        <taxon>Pseudomonadota</taxon>
        <taxon>Gammaproteobacteria</taxon>
        <taxon>Oceanospirillales</taxon>
        <taxon>Oceanospirillaceae</taxon>
        <taxon>Marinospirillum</taxon>
    </lineage>
</organism>
<dbReference type="PIRSF" id="PIRSF000714">
    <property type="entry name" value="HIT"/>
    <property type="match status" value="1"/>
</dbReference>
<dbReference type="PROSITE" id="PS51084">
    <property type="entry name" value="HIT_2"/>
    <property type="match status" value="1"/>
</dbReference>
<keyword evidence="4" id="KW-1185">Reference proteome</keyword>